<accession>A0ABZ2U5M6</accession>
<keyword evidence="6" id="KW-1185">Reference proteome</keyword>
<dbReference type="InterPro" id="IPR029000">
    <property type="entry name" value="Cyclophilin-like_dom_sf"/>
</dbReference>
<dbReference type="SMART" id="SM00797">
    <property type="entry name" value="AHS2"/>
    <property type="match status" value="1"/>
</dbReference>
<dbReference type="RefSeq" id="WP_066166829.1">
    <property type="nucleotide sequence ID" value="NZ_CP136137.1"/>
</dbReference>
<dbReference type="Gene3D" id="2.40.100.10">
    <property type="entry name" value="Cyclophilin-like"/>
    <property type="match status" value="1"/>
</dbReference>
<evidence type="ECO:0000256" key="2">
    <source>
        <dbReference type="ARBA" id="ARBA00022801"/>
    </source>
</evidence>
<proteinExistence type="predicted"/>
<name>A0ABZ2U5M6_9ACTN</name>
<dbReference type="InterPro" id="IPR003778">
    <property type="entry name" value="CT_A_B"/>
</dbReference>
<gene>
    <name evidence="5" type="ORF">RVF87_03635</name>
</gene>
<dbReference type="SUPFAM" id="SSF50891">
    <property type="entry name" value="Cyclophilin-like"/>
    <property type="match status" value="1"/>
</dbReference>
<dbReference type="NCBIfam" id="TIGR00724">
    <property type="entry name" value="urea_amlyse_rel"/>
    <property type="match status" value="1"/>
</dbReference>
<keyword evidence="2" id="KW-0378">Hydrolase</keyword>
<sequence>MTAASLIVVATGPLATVQDLGRPGYAHLGVPRSGAADLASFTLANRLVGNPESAAAIEVTLGGFRARAVGRMLIAVTGPAVRVRVGGTDVGSHAAAAVRDGDLVELLAPNRGCRNYLAVRGGLDVMPELGSRATDTLSGLGPAALRTDDVVPIGAQESAWPATVLAPVGSSADIVDLIADPGPRDDRLVDVGALTVGHWTVTAASNRVGLRLDRVDASPLPRHRADLPELRSEGVPLGGVQIPPSGQPVVFLADHPVTGGYPVVAVLTPESVCRAAQLTAGDVVRVLLR</sequence>
<evidence type="ECO:0000256" key="1">
    <source>
        <dbReference type="ARBA" id="ARBA00022741"/>
    </source>
</evidence>
<dbReference type="Pfam" id="PF02626">
    <property type="entry name" value="CT_A_B"/>
    <property type="match status" value="1"/>
</dbReference>
<organism evidence="5 6">
    <name type="scientific">Gordonia hydrophobica</name>
    <dbReference type="NCBI Taxonomy" id="40516"/>
    <lineage>
        <taxon>Bacteria</taxon>
        <taxon>Bacillati</taxon>
        <taxon>Actinomycetota</taxon>
        <taxon>Actinomycetes</taxon>
        <taxon>Mycobacteriales</taxon>
        <taxon>Gordoniaceae</taxon>
        <taxon>Gordonia</taxon>
    </lineage>
</organism>
<evidence type="ECO:0000313" key="5">
    <source>
        <dbReference type="EMBL" id="WYY08184.1"/>
    </source>
</evidence>
<dbReference type="Proteomes" id="UP001479933">
    <property type="component" value="Chromosome"/>
</dbReference>
<protein>
    <submittedName>
        <fullName evidence="5">Biotin-dependent carboxyltransferase family protein</fullName>
    </submittedName>
</protein>
<dbReference type="PANTHER" id="PTHR43309">
    <property type="entry name" value="5-OXOPROLINASE SUBUNIT C"/>
    <property type="match status" value="1"/>
</dbReference>
<dbReference type="InterPro" id="IPR052708">
    <property type="entry name" value="PxpC"/>
</dbReference>
<evidence type="ECO:0000259" key="4">
    <source>
        <dbReference type="SMART" id="SM00797"/>
    </source>
</evidence>
<dbReference type="PANTHER" id="PTHR43309:SF3">
    <property type="entry name" value="5-OXOPROLINASE SUBUNIT C"/>
    <property type="match status" value="1"/>
</dbReference>
<feature type="domain" description="Carboxyltransferase" evidence="4">
    <location>
        <begin position="27"/>
        <end position="289"/>
    </location>
</feature>
<reference evidence="5 6" key="1">
    <citation type="journal article" date="2023" name="Virus Evol.">
        <title>Computational host range prediction-The good, the bad, and the ugly.</title>
        <authorList>
            <person name="Howell A.A."/>
            <person name="Versoza C.J."/>
            <person name="Pfeifer S.P."/>
        </authorList>
    </citation>
    <scope>NUCLEOTIDE SEQUENCE [LARGE SCALE GENOMIC DNA]</scope>
    <source>
        <strain evidence="5 6">1610/1b</strain>
    </source>
</reference>
<keyword evidence="3" id="KW-0067">ATP-binding</keyword>
<evidence type="ECO:0000313" key="6">
    <source>
        <dbReference type="Proteomes" id="UP001479933"/>
    </source>
</evidence>
<keyword evidence="1" id="KW-0547">Nucleotide-binding</keyword>
<dbReference type="EMBL" id="CP136137">
    <property type="protein sequence ID" value="WYY08184.1"/>
    <property type="molecule type" value="Genomic_DNA"/>
</dbReference>
<evidence type="ECO:0000256" key="3">
    <source>
        <dbReference type="ARBA" id="ARBA00022840"/>
    </source>
</evidence>